<dbReference type="SUPFAM" id="SSF56112">
    <property type="entry name" value="Protein kinase-like (PK-like)"/>
    <property type="match status" value="1"/>
</dbReference>
<evidence type="ECO:0000256" key="1">
    <source>
        <dbReference type="PROSITE-ProRule" id="PRU10141"/>
    </source>
</evidence>
<feature type="domain" description="Protein kinase" evidence="2">
    <location>
        <begin position="89"/>
        <end position="159"/>
    </location>
</feature>
<comment type="caution">
    <text evidence="3">The sequence shown here is derived from an EMBL/GenBank/DDBJ whole genome shotgun (WGS) entry which is preliminary data.</text>
</comment>
<protein>
    <submittedName>
        <fullName evidence="3">Inactive leucine-rich repeat receptor-like serine/threonine-protein kinase at5g24100</fullName>
    </submittedName>
</protein>
<evidence type="ECO:0000313" key="4">
    <source>
        <dbReference type="Proteomes" id="UP000653305"/>
    </source>
</evidence>
<dbReference type="PROSITE" id="PS50011">
    <property type="entry name" value="PROTEIN_KINASE_DOM"/>
    <property type="match status" value="1"/>
</dbReference>
<reference evidence="3" key="1">
    <citation type="submission" date="2020-07" db="EMBL/GenBank/DDBJ databases">
        <title>Ethylene signaling mediates host invasion by parasitic plants.</title>
        <authorList>
            <person name="Yoshida S."/>
        </authorList>
    </citation>
    <scope>NUCLEOTIDE SEQUENCE</scope>
    <source>
        <strain evidence="3">Okayama</strain>
    </source>
</reference>
<dbReference type="PROSITE" id="PS00107">
    <property type="entry name" value="PROTEIN_KINASE_ATP"/>
    <property type="match status" value="1"/>
</dbReference>
<evidence type="ECO:0000259" key="2">
    <source>
        <dbReference type="PROSITE" id="PS50011"/>
    </source>
</evidence>
<evidence type="ECO:0000313" key="3">
    <source>
        <dbReference type="EMBL" id="GFP88280.1"/>
    </source>
</evidence>
<dbReference type="Proteomes" id="UP000653305">
    <property type="component" value="Unassembled WGS sequence"/>
</dbReference>
<keyword evidence="1" id="KW-0067">ATP-binding</keyword>
<dbReference type="InterPro" id="IPR017441">
    <property type="entry name" value="Protein_kinase_ATP_BS"/>
</dbReference>
<keyword evidence="3" id="KW-0808">Transferase</keyword>
<accession>A0A830BL09</accession>
<dbReference type="PANTHER" id="PTHR48010:SF58">
    <property type="entry name" value="RECEPTOR PROTEIN KINASE-LIKE PROTEIN ZAR1"/>
    <property type="match status" value="1"/>
</dbReference>
<feature type="binding site" evidence="1">
    <location>
        <position position="117"/>
    </location>
    <ligand>
        <name>ATP</name>
        <dbReference type="ChEBI" id="CHEBI:30616"/>
    </ligand>
</feature>
<name>A0A830BL09_9LAMI</name>
<dbReference type="GO" id="GO:0004672">
    <property type="term" value="F:protein kinase activity"/>
    <property type="evidence" value="ECO:0007669"/>
    <property type="project" value="InterPro"/>
</dbReference>
<dbReference type="Gene3D" id="3.30.200.20">
    <property type="entry name" value="Phosphorylase Kinase, domain 1"/>
    <property type="match status" value="1"/>
</dbReference>
<sequence length="159" mass="17827">MSANYDNWERLVGAVLKKQQLWELFHDHSRSPSLLSEASDFNPSFNSRSPLYDLDFDFARLGSLSRSHTACSKLVVISDFRPAIDVKDVSSAEFLGRGTFGSTYAAVMDIGLRVVVKILKSTIISEPDFKRHMDIIKNVSHANVTPLRAYMLPKMNASC</sequence>
<dbReference type="PANTHER" id="PTHR48010">
    <property type="entry name" value="OS05G0588300 PROTEIN"/>
    <property type="match status" value="1"/>
</dbReference>
<dbReference type="InterPro" id="IPR050994">
    <property type="entry name" value="At_inactive_RLKs"/>
</dbReference>
<keyword evidence="1" id="KW-0547">Nucleotide-binding</keyword>
<dbReference type="OrthoDB" id="4062651at2759"/>
<proteinExistence type="predicted"/>
<organism evidence="3 4">
    <name type="scientific">Phtheirospermum japonicum</name>
    <dbReference type="NCBI Taxonomy" id="374723"/>
    <lineage>
        <taxon>Eukaryota</taxon>
        <taxon>Viridiplantae</taxon>
        <taxon>Streptophyta</taxon>
        <taxon>Embryophyta</taxon>
        <taxon>Tracheophyta</taxon>
        <taxon>Spermatophyta</taxon>
        <taxon>Magnoliopsida</taxon>
        <taxon>eudicotyledons</taxon>
        <taxon>Gunneridae</taxon>
        <taxon>Pentapetalae</taxon>
        <taxon>asterids</taxon>
        <taxon>lamiids</taxon>
        <taxon>Lamiales</taxon>
        <taxon>Orobanchaceae</taxon>
        <taxon>Orobanchaceae incertae sedis</taxon>
        <taxon>Phtheirospermum</taxon>
    </lineage>
</organism>
<gene>
    <name evidence="3" type="ORF">PHJA_000971700</name>
</gene>
<dbReference type="InterPro" id="IPR011009">
    <property type="entry name" value="Kinase-like_dom_sf"/>
</dbReference>
<keyword evidence="3" id="KW-0418">Kinase</keyword>
<dbReference type="AlphaFoldDB" id="A0A830BL09"/>
<keyword evidence="4" id="KW-1185">Reference proteome</keyword>
<dbReference type="EMBL" id="BMAC01000166">
    <property type="protein sequence ID" value="GFP88280.1"/>
    <property type="molecule type" value="Genomic_DNA"/>
</dbReference>
<keyword evidence="3" id="KW-0675">Receptor</keyword>
<dbReference type="GO" id="GO:0005524">
    <property type="term" value="F:ATP binding"/>
    <property type="evidence" value="ECO:0007669"/>
    <property type="project" value="UniProtKB-UniRule"/>
</dbReference>
<dbReference type="InterPro" id="IPR000719">
    <property type="entry name" value="Prot_kinase_dom"/>
</dbReference>